<protein>
    <recommendedName>
        <fullName evidence="3">Phospholipase D-like domain-containing protein</fullName>
    </recommendedName>
</protein>
<dbReference type="RefSeq" id="WP_021511517.1">
    <property type="nucleotide sequence ID" value="NZ_AVST01000127.1"/>
</dbReference>
<dbReference type="Proteomes" id="UP000016517">
    <property type="component" value="Unassembled WGS sequence"/>
</dbReference>
<dbReference type="EMBL" id="AVST01000127">
    <property type="protein sequence ID" value="ERH65436.1"/>
    <property type="molecule type" value="Genomic_DNA"/>
</dbReference>
<organism evidence="1 2">
    <name type="scientific">Acinetobacter baumannii EGD-HP18</name>
    <dbReference type="NCBI Taxonomy" id="1358412"/>
    <lineage>
        <taxon>Bacteria</taxon>
        <taxon>Pseudomonadati</taxon>
        <taxon>Pseudomonadota</taxon>
        <taxon>Gammaproteobacteria</taxon>
        <taxon>Moraxellales</taxon>
        <taxon>Moraxellaceae</taxon>
        <taxon>Acinetobacter</taxon>
        <taxon>Acinetobacter calcoaceticus/baumannii complex</taxon>
    </lineage>
</organism>
<accession>A0AAV3JUC0</accession>
<sequence length="437" mass="49643">MLIDVLNATLADESFNELKFAVAYAKSGVLKFLKENIDLWRIRKNKSEIFIGIDQKVTSKEALEVALDLFDNVYLINHKSVTFHPKLYLFKGKNIGKVILGSNNLTSGGLESNFESAIIMDLDLNTPSDSAAFYHLWNSVNDLKSTAYGIAVPLDKDLVNVLHGNNLLAIEEIIPGKATIQQDYQKRATILNDIFRSSLSVNLKRKSKNNSNYIKLGDSSSQQETNNTDFVTTIKPADALDLTDMDNIDQDQSNIKCNSFLKNNTEKTLLVPTEPTRDFSNDSYETFLLQIKPHHNGEIFLSKRAVNERKEFFGFPFTGNTKPKKTKNSTYPQRVPDPLVNIYVYGQNGNQLLTLNNYALNMVYYESKSEIRITCSNLVSLVPEYSIMIMNKPKQEYGIDYEIVIHTPDSSHYEYWLTFCNKSMPSGGRKPRSYGWL</sequence>
<reference evidence="1 2" key="1">
    <citation type="submission" date="2013-08" db="EMBL/GenBank/DDBJ databases">
        <title>Study of Ammonical-Nitrogen removal by Nitrification Denitrification process using lab isolates.</title>
        <authorList>
            <person name="Khardenavis A.A."/>
            <person name="Pal R.R."/>
            <person name="Kapley A."/>
            <person name="Qureshi A."/>
            <person name="Purohit H.J."/>
        </authorList>
    </citation>
    <scope>NUCLEOTIDE SEQUENCE [LARGE SCALE GENOMIC DNA]</scope>
    <source>
        <strain evidence="1 2">EGD-HP18</strain>
    </source>
</reference>
<comment type="caution">
    <text evidence="1">The sequence shown here is derived from an EMBL/GenBank/DDBJ whole genome shotgun (WGS) entry which is preliminary data.</text>
</comment>
<gene>
    <name evidence="1" type="ORF">N173_10680</name>
</gene>
<name>A0AAV3JUC0_ACIBA</name>
<dbReference type="Gene3D" id="3.30.870.10">
    <property type="entry name" value="Endonuclease Chain A"/>
    <property type="match status" value="1"/>
</dbReference>
<evidence type="ECO:0000313" key="1">
    <source>
        <dbReference type="EMBL" id="ERH65436.1"/>
    </source>
</evidence>
<dbReference type="CDD" id="cd09117">
    <property type="entry name" value="PLDc_Bfil_DEXD_like"/>
    <property type="match status" value="1"/>
</dbReference>
<evidence type="ECO:0008006" key="3">
    <source>
        <dbReference type="Google" id="ProtNLM"/>
    </source>
</evidence>
<evidence type="ECO:0000313" key="2">
    <source>
        <dbReference type="Proteomes" id="UP000016517"/>
    </source>
</evidence>
<proteinExistence type="predicted"/>
<dbReference type="AlphaFoldDB" id="A0AAV3JUC0"/>